<dbReference type="EMBL" id="CP002930">
    <property type="protein sequence ID" value="AFY01638.1"/>
    <property type="molecule type" value="Genomic_DNA"/>
</dbReference>
<dbReference type="SUPFAM" id="SSF52833">
    <property type="entry name" value="Thioredoxin-like"/>
    <property type="match status" value="1"/>
</dbReference>
<dbReference type="STRING" id="1069642.Bdt_1951"/>
<evidence type="ECO:0000259" key="3">
    <source>
        <dbReference type="PROSITE" id="PS51352"/>
    </source>
</evidence>
<feature type="transmembrane region" description="Helical" evidence="2">
    <location>
        <begin position="6"/>
        <end position="26"/>
    </location>
</feature>
<dbReference type="CDD" id="cd02966">
    <property type="entry name" value="TlpA_like_family"/>
    <property type="match status" value="1"/>
</dbReference>
<dbReference type="InterPro" id="IPR050553">
    <property type="entry name" value="Thioredoxin_ResA/DsbE_sf"/>
</dbReference>
<dbReference type="OrthoDB" id="9811352at2"/>
<dbReference type="Gene3D" id="3.40.30.10">
    <property type="entry name" value="Glutaredoxin"/>
    <property type="match status" value="1"/>
</dbReference>
<organism evidence="4 5">
    <name type="scientific">Bdellovibrio bacteriovorus str. Tiberius</name>
    <dbReference type="NCBI Taxonomy" id="1069642"/>
    <lineage>
        <taxon>Bacteria</taxon>
        <taxon>Pseudomonadati</taxon>
        <taxon>Bdellovibrionota</taxon>
        <taxon>Bdellovibrionia</taxon>
        <taxon>Bdellovibrionales</taxon>
        <taxon>Pseudobdellovibrionaceae</taxon>
        <taxon>Bdellovibrio</taxon>
    </lineage>
</organism>
<evidence type="ECO:0000313" key="5">
    <source>
        <dbReference type="Proteomes" id="UP000010074"/>
    </source>
</evidence>
<dbReference type="AlphaFoldDB" id="K7YVF1"/>
<feature type="domain" description="Thioredoxin" evidence="3">
    <location>
        <begin position="34"/>
        <end position="169"/>
    </location>
</feature>
<dbReference type="InterPro" id="IPR000866">
    <property type="entry name" value="AhpC/TSA"/>
</dbReference>
<dbReference type="HOGENOM" id="CLU_042529_11_2_7"/>
<protein>
    <submittedName>
        <fullName evidence="4">Cytochrome c biogenesis (Thioredoxin)</fullName>
    </submittedName>
</protein>
<dbReference type="Pfam" id="PF00578">
    <property type="entry name" value="AhpC-TSA"/>
    <property type="match status" value="1"/>
</dbReference>
<dbReference type="GO" id="GO:0016209">
    <property type="term" value="F:antioxidant activity"/>
    <property type="evidence" value="ECO:0007669"/>
    <property type="project" value="InterPro"/>
</dbReference>
<dbReference type="GO" id="GO:0016491">
    <property type="term" value="F:oxidoreductase activity"/>
    <property type="evidence" value="ECO:0007669"/>
    <property type="project" value="InterPro"/>
</dbReference>
<evidence type="ECO:0000256" key="2">
    <source>
        <dbReference type="SAM" id="Phobius"/>
    </source>
</evidence>
<dbReference type="PANTHER" id="PTHR42852:SF17">
    <property type="entry name" value="THIOREDOXIN-LIKE PROTEIN HI_1115"/>
    <property type="match status" value="1"/>
</dbReference>
<name>K7YVF1_BDEBC</name>
<dbReference type="InterPro" id="IPR013766">
    <property type="entry name" value="Thioredoxin_domain"/>
</dbReference>
<gene>
    <name evidence="4" type="primary">resA</name>
    <name evidence="4" type="ORF">Bdt_1951</name>
</gene>
<dbReference type="PATRIC" id="fig|1069642.3.peg.1928"/>
<dbReference type="PROSITE" id="PS51352">
    <property type="entry name" value="THIOREDOXIN_2"/>
    <property type="match status" value="1"/>
</dbReference>
<evidence type="ECO:0000313" key="4">
    <source>
        <dbReference type="EMBL" id="AFY01638.1"/>
    </source>
</evidence>
<keyword evidence="2" id="KW-0812">Transmembrane</keyword>
<dbReference type="Proteomes" id="UP000010074">
    <property type="component" value="Chromosome"/>
</dbReference>
<sequence>MNKALIGKIVNGLLVVAVLWVLINRLPGIIENFKKQNQPAPSFAVPLLDGTLFESEKAGKPVVIVFWATWCGPCEVELSRMQKLIDEKIIPAESVLAISSLEDRDLVQATVEQRRYTFLVGVDISGQVAGLYGVRATPTTALLDKDHQLTWITTGLSPLLEVKIRGLFK</sequence>
<keyword evidence="2" id="KW-1133">Transmembrane helix</keyword>
<dbReference type="PANTHER" id="PTHR42852">
    <property type="entry name" value="THIOL:DISULFIDE INTERCHANGE PROTEIN DSBE"/>
    <property type="match status" value="1"/>
</dbReference>
<accession>K7YVF1</accession>
<dbReference type="InterPro" id="IPR036249">
    <property type="entry name" value="Thioredoxin-like_sf"/>
</dbReference>
<keyword evidence="1" id="KW-0676">Redox-active center</keyword>
<evidence type="ECO:0000256" key="1">
    <source>
        <dbReference type="ARBA" id="ARBA00023284"/>
    </source>
</evidence>
<dbReference type="InterPro" id="IPR017937">
    <property type="entry name" value="Thioredoxin_CS"/>
</dbReference>
<keyword evidence="2" id="KW-0472">Membrane</keyword>
<dbReference type="PROSITE" id="PS00194">
    <property type="entry name" value="THIOREDOXIN_1"/>
    <property type="match status" value="1"/>
</dbReference>
<dbReference type="RefSeq" id="WP_015091082.1">
    <property type="nucleotide sequence ID" value="NC_019567.1"/>
</dbReference>
<proteinExistence type="predicted"/>
<dbReference type="KEGG" id="bbat:Bdt_1951"/>
<reference evidence="4 5" key="1">
    <citation type="journal article" date="2012" name="BMC Genomics">
        <title>Genome analysis of a simultaneously predatory and prey-independent, novel Bdellovibrio bacteriovorus from the River Tiber, supports in silico predictions of both ancient and recent lateral gene transfer from diverse bacteria.</title>
        <authorList>
            <person name="Hobley L."/>
            <person name="Lerner T.R."/>
            <person name="Williams L.E."/>
            <person name="Lambert C."/>
            <person name="Till R."/>
            <person name="Milner D.S."/>
            <person name="Basford S.M."/>
            <person name="Capeness M.J."/>
            <person name="Fenton A.K."/>
            <person name="Atterbury R.J."/>
            <person name="Harris M.A."/>
            <person name="Sockett R.E."/>
        </authorList>
    </citation>
    <scope>NUCLEOTIDE SEQUENCE [LARGE SCALE GENOMIC DNA]</scope>
    <source>
        <strain evidence="4 5">Tiberius</strain>
    </source>
</reference>